<gene>
    <name evidence="2" type="ORF">AB0T83_20445</name>
</gene>
<dbReference type="InterPro" id="IPR038081">
    <property type="entry name" value="CalX-like_sf"/>
</dbReference>
<evidence type="ECO:0000256" key="1">
    <source>
        <dbReference type="SAM" id="MobiDB-lite"/>
    </source>
</evidence>
<dbReference type="Gene3D" id="2.60.40.2030">
    <property type="match status" value="1"/>
</dbReference>
<name>A0ABV3LC08_9RHOB</name>
<feature type="region of interest" description="Disordered" evidence="1">
    <location>
        <begin position="30"/>
        <end position="81"/>
    </location>
</feature>
<proteinExistence type="predicted"/>
<feature type="non-terminal residue" evidence="2">
    <location>
        <position position="1"/>
    </location>
</feature>
<keyword evidence="3" id="KW-1185">Reference proteome</keyword>
<dbReference type="RefSeq" id="WP_366195037.1">
    <property type="nucleotide sequence ID" value="NZ_JBFBVU010000140.1"/>
</dbReference>
<reference evidence="2 3" key="1">
    <citation type="submission" date="2024-07" db="EMBL/GenBank/DDBJ databases">
        <authorList>
            <person name="Kang M."/>
        </authorList>
    </citation>
    <scope>NUCLEOTIDE SEQUENCE [LARGE SCALE GENOMIC DNA]</scope>
    <source>
        <strain evidence="2 3">DFM31</strain>
    </source>
</reference>
<evidence type="ECO:0000313" key="3">
    <source>
        <dbReference type="Proteomes" id="UP001553161"/>
    </source>
</evidence>
<accession>A0ABV3LC08</accession>
<feature type="non-terminal residue" evidence="2">
    <location>
        <position position="81"/>
    </location>
</feature>
<dbReference type="EMBL" id="JBFBVU010000140">
    <property type="protein sequence ID" value="MEV8469092.1"/>
    <property type="molecule type" value="Genomic_DNA"/>
</dbReference>
<protein>
    <submittedName>
        <fullName evidence="2">Uncharacterized protein</fullName>
    </submittedName>
</protein>
<dbReference type="Proteomes" id="UP001553161">
    <property type="component" value="Unassembled WGS sequence"/>
</dbReference>
<organism evidence="2 3">
    <name type="scientific">Meridianimarinicoccus marinus</name>
    <dbReference type="NCBI Taxonomy" id="3231483"/>
    <lineage>
        <taxon>Bacteria</taxon>
        <taxon>Pseudomonadati</taxon>
        <taxon>Pseudomonadota</taxon>
        <taxon>Alphaproteobacteria</taxon>
        <taxon>Rhodobacterales</taxon>
        <taxon>Paracoccaceae</taxon>
        <taxon>Meridianimarinicoccus</taxon>
    </lineage>
</organism>
<evidence type="ECO:0000313" key="2">
    <source>
        <dbReference type="EMBL" id="MEV8469092.1"/>
    </source>
</evidence>
<sequence length="81" mass="7904">TLPAAGTAVQVRVAVIDDALTESTETVILGAGSSSNPLVSTGDTGSGSITDDRSSTPGDNPNVDADTTANVVISDATSVAE</sequence>
<comment type="caution">
    <text evidence="2">The sequence shown here is derived from an EMBL/GenBank/DDBJ whole genome shotgun (WGS) entry which is preliminary data.</text>
</comment>